<organism evidence="7 8">
    <name type="scientific">Penicillium diatomitis</name>
    <dbReference type="NCBI Taxonomy" id="2819901"/>
    <lineage>
        <taxon>Eukaryota</taxon>
        <taxon>Fungi</taxon>
        <taxon>Dikarya</taxon>
        <taxon>Ascomycota</taxon>
        <taxon>Pezizomycotina</taxon>
        <taxon>Eurotiomycetes</taxon>
        <taxon>Eurotiomycetidae</taxon>
        <taxon>Eurotiales</taxon>
        <taxon>Aspergillaceae</taxon>
        <taxon>Penicillium</taxon>
    </lineage>
</organism>
<dbReference type="SUPFAM" id="SSF48371">
    <property type="entry name" value="ARM repeat"/>
    <property type="match status" value="1"/>
</dbReference>
<protein>
    <recommendedName>
        <fullName evidence="3">Pre-rRNA-processing protein RIX1</fullName>
    </recommendedName>
</protein>
<evidence type="ECO:0000256" key="2">
    <source>
        <dbReference type="ARBA" id="ARBA00010511"/>
    </source>
</evidence>
<gene>
    <name evidence="7" type="ORF">N7539_000517</name>
</gene>
<dbReference type="Gene3D" id="1.25.10.10">
    <property type="entry name" value="Leucine-rich Repeat Variant"/>
    <property type="match status" value="1"/>
</dbReference>
<evidence type="ECO:0000256" key="5">
    <source>
        <dbReference type="SAM" id="MobiDB-lite"/>
    </source>
</evidence>
<keyword evidence="4" id="KW-0539">Nucleus</keyword>
<evidence type="ECO:0000259" key="6">
    <source>
        <dbReference type="Pfam" id="PF08167"/>
    </source>
</evidence>
<evidence type="ECO:0000313" key="7">
    <source>
        <dbReference type="EMBL" id="KAJ5495401.1"/>
    </source>
</evidence>
<dbReference type="Pfam" id="PF08167">
    <property type="entry name" value="RIX1"/>
    <property type="match status" value="1"/>
</dbReference>
<sequence length="772" mass="83687">MASTTLRAVTHRLTTTRVDQLPSITAFLATSLSDCSDLLSAPQGQKAGKGDSDHAVQIHKLKTRLASLLQDRTVEGRWTAVVLAKATVEAGQWEILRGYEPIVRGLIGILAKPDPLSTRKMCIITLTRIFHLTYQYPTLVREITTPHLPGFVTAVLNLVSTLVKTASGSVRKSKPNNPFTELALHAILELIPRHPTIFRPFGTQLSSLLAEILSSSAHVFFPESVQEVAVQVFASLYRCAPKDKSGAEWIDRCKSTVLSAHRAADHVFRAVSEQWESVDPSVVHTKQHYSDEAGDSSTDALGFQGWSGIHSGVNRLITLLRVLSEIISIPAAATVPIPLGSILDLTSRLASVTVPSSEANQSGVQFNSQISRDEREILWAELPRIHVACMNLLKDVVCLLESSTASISQNIVDQVTWIFKSERYSRDVRTASYKLLSSVVRVNGPAMAKQTVASTMGIIRSSCNDVLPEYEDQNASGKSQSDSKSKNKGGTGTANADSFLDPELRKKQQLKAGPQFPHLQAAASAFLRDVLASISPQLLSPSVRAEVDRTIILTSDKKAMLASVLNPIPAAKGRGAGSSLIPFLVRDYSDEMAVEALVRPRMPVIMTAPELDAYVEMEEDEEAEEIADQPVLANPQASTFMTEMAMPTRAPTTEASVATSVQKRTYFEETAAGVQSSTLEQQSAQIKKPRIDAQEDTPASVPVFQPSKIAATMVPKQVPAVSQPAAPQPVSEAVDVVTLSVDDSDDELPALNIDPDTDDEDEDDDEDMAIDG</sequence>
<proteinExistence type="inferred from homology"/>
<reference evidence="7" key="2">
    <citation type="journal article" date="2023" name="IMA Fungus">
        <title>Comparative genomic study of the Penicillium genus elucidates a diverse pangenome and 15 lateral gene transfer events.</title>
        <authorList>
            <person name="Petersen C."/>
            <person name="Sorensen T."/>
            <person name="Nielsen M.R."/>
            <person name="Sondergaard T.E."/>
            <person name="Sorensen J.L."/>
            <person name="Fitzpatrick D.A."/>
            <person name="Frisvad J.C."/>
            <person name="Nielsen K.L."/>
        </authorList>
    </citation>
    <scope>NUCLEOTIDE SEQUENCE</scope>
    <source>
        <strain evidence="7">IBT 30728</strain>
    </source>
</reference>
<dbReference type="Proteomes" id="UP001148312">
    <property type="component" value="Unassembled WGS sequence"/>
</dbReference>
<accession>A0A9X0C2E6</accession>
<dbReference type="GeneID" id="81620370"/>
<comment type="subcellular location">
    <subcellularLocation>
        <location evidence="1">Nucleus</location>
    </subcellularLocation>
</comment>
<feature type="domain" description="Pre-rRNA-processing protein RIX1 N-terminal" evidence="6">
    <location>
        <begin position="6"/>
        <end position="218"/>
    </location>
</feature>
<evidence type="ECO:0000256" key="1">
    <source>
        <dbReference type="ARBA" id="ARBA00004123"/>
    </source>
</evidence>
<feature type="region of interest" description="Disordered" evidence="5">
    <location>
        <begin position="470"/>
        <end position="500"/>
    </location>
</feature>
<dbReference type="PANTHER" id="PTHR34105">
    <property type="entry name" value="PROLINE-, GLUTAMIC ACID- AND LEUCINE-RICH PROTEIN 1"/>
    <property type="match status" value="1"/>
</dbReference>
<feature type="compositionally biased region" description="Acidic residues" evidence="5">
    <location>
        <begin position="755"/>
        <end position="772"/>
    </location>
</feature>
<dbReference type="InterPro" id="IPR012583">
    <property type="entry name" value="RIX1_N"/>
</dbReference>
<evidence type="ECO:0000256" key="3">
    <source>
        <dbReference type="ARBA" id="ARBA00021502"/>
    </source>
</evidence>
<dbReference type="GO" id="GO:0005634">
    <property type="term" value="C:nucleus"/>
    <property type="evidence" value="ECO:0007669"/>
    <property type="project" value="UniProtKB-SubCell"/>
</dbReference>
<dbReference type="AlphaFoldDB" id="A0A9X0C2E6"/>
<comment type="similarity">
    <text evidence="2">Belongs to the RIX1/PELP1 family.</text>
</comment>
<dbReference type="PANTHER" id="PTHR34105:SF1">
    <property type="entry name" value="PROLINE-, GLUTAMIC ACID- AND LEUCINE-RICH PROTEIN 1"/>
    <property type="match status" value="1"/>
</dbReference>
<name>A0A9X0C2E6_9EURO</name>
<feature type="region of interest" description="Disordered" evidence="5">
    <location>
        <begin position="719"/>
        <end position="772"/>
    </location>
</feature>
<reference evidence="7" key="1">
    <citation type="submission" date="2022-12" db="EMBL/GenBank/DDBJ databases">
        <authorList>
            <person name="Petersen C."/>
        </authorList>
    </citation>
    <scope>NUCLEOTIDE SEQUENCE</scope>
    <source>
        <strain evidence="7">IBT 30728</strain>
    </source>
</reference>
<dbReference type="GO" id="GO:0006364">
    <property type="term" value="P:rRNA processing"/>
    <property type="evidence" value="ECO:0007669"/>
    <property type="project" value="TreeGrafter"/>
</dbReference>
<evidence type="ECO:0000313" key="8">
    <source>
        <dbReference type="Proteomes" id="UP001148312"/>
    </source>
</evidence>
<evidence type="ECO:0000256" key="4">
    <source>
        <dbReference type="ARBA" id="ARBA00023242"/>
    </source>
</evidence>
<keyword evidence="8" id="KW-1185">Reference proteome</keyword>
<dbReference type="RefSeq" id="XP_056794414.1">
    <property type="nucleotide sequence ID" value="XM_056930121.1"/>
</dbReference>
<feature type="compositionally biased region" description="Low complexity" evidence="5">
    <location>
        <begin position="719"/>
        <end position="741"/>
    </location>
</feature>
<dbReference type="EMBL" id="JAPWDQ010000001">
    <property type="protein sequence ID" value="KAJ5495401.1"/>
    <property type="molecule type" value="Genomic_DNA"/>
</dbReference>
<dbReference type="InterPro" id="IPR011989">
    <property type="entry name" value="ARM-like"/>
</dbReference>
<dbReference type="InterPro" id="IPR016024">
    <property type="entry name" value="ARM-type_fold"/>
</dbReference>
<feature type="compositionally biased region" description="Polar residues" evidence="5">
    <location>
        <begin position="473"/>
        <end position="482"/>
    </location>
</feature>
<comment type="caution">
    <text evidence="7">The sequence shown here is derived from an EMBL/GenBank/DDBJ whole genome shotgun (WGS) entry which is preliminary data.</text>
</comment>